<dbReference type="Proteomes" id="UP000355283">
    <property type="component" value="Unassembled WGS sequence"/>
</dbReference>
<accession>A0A4D9CRK3</accession>
<reference evidence="2 3" key="1">
    <citation type="submission" date="2019-01" db="EMBL/GenBank/DDBJ databases">
        <title>Nuclear Genome Assembly of the Microalgal Biofuel strain Nannochloropsis salina CCMP1776.</title>
        <authorList>
            <person name="Hovde B."/>
        </authorList>
    </citation>
    <scope>NUCLEOTIDE SEQUENCE [LARGE SCALE GENOMIC DNA]</scope>
    <source>
        <strain evidence="2 3">CCMP1776</strain>
    </source>
</reference>
<organism evidence="2 3">
    <name type="scientific">Nannochloropsis salina CCMP1776</name>
    <dbReference type="NCBI Taxonomy" id="1027361"/>
    <lineage>
        <taxon>Eukaryota</taxon>
        <taxon>Sar</taxon>
        <taxon>Stramenopiles</taxon>
        <taxon>Ochrophyta</taxon>
        <taxon>Eustigmatophyceae</taxon>
        <taxon>Eustigmatales</taxon>
        <taxon>Monodopsidaceae</taxon>
        <taxon>Microchloropsis</taxon>
        <taxon>Microchloropsis salina</taxon>
    </lineage>
</organism>
<dbReference type="PANTHER" id="PTHR35309:SF4">
    <property type="entry name" value="TOCOPHEROL CYCLASE"/>
    <property type="match status" value="1"/>
</dbReference>
<feature type="region of interest" description="Disordered" evidence="1">
    <location>
        <begin position="94"/>
        <end position="116"/>
    </location>
</feature>
<proteinExistence type="predicted"/>
<dbReference type="EMBL" id="SDOX01000128">
    <property type="protein sequence ID" value="TFJ81426.1"/>
    <property type="molecule type" value="Genomic_DNA"/>
</dbReference>
<evidence type="ECO:0000313" key="2">
    <source>
        <dbReference type="EMBL" id="TFJ81426.1"/>
    </source>
</evidence>
<dbReference type="PANTHER" id="PTHR35309">
    <property type="match status" value="1"/>
</dbReference>
<protein>
    <recommendedName>
        <fullName evidence="4">AttH domain-containing protein</fullName>
    </recommendedName>
</protein>
<dbReference type="GO" id="GO:0009976">
    <property type="term" value="F:tocopherol cyclase activity"/>
    <property type="evidence" value="ECO:0007669"/>
    <property type="project" value="InterPro"/>
</dbReference>
<sequence>MTRQSHLFDVRARHRLLPPRQLLLAAVSALFLSTCAIAVDRSKGPSSFSDLSSSSSSSILVPKAESSLHCHSSAFASPSPTHLSTSSSRQDWIKRQPFSPSSPFSRGGAPAKGRDCRNARSIKTIGPGVLLPIFLFLHSSQASPFDPHPLPLMLSLCFFNGWYIRVTDHEKQVAFAAIVGSFKHPGANNYTEHYVGLVYADRSGKMQTAHAFPPPDSVTIERGSEGFDGVPSNFTWRAKGVGRLHVGKDEGMLDIDLPAVRATAHFHDRVPWNAERPDTDGPEGWLGRTPLLPCRYFVHSLASRTTYSLRLRPRPPSLATSTRPPTHLAGQGYAHMESNHGNCFPSAWIWCNAIGPDRAVSLLMVGGKFEIGPSAPTTWILTLRSPRFNWVFRTTDLDEVNAHLQYTTGTLQVQARSRCGRRRLTVSLCAPVGSFGAPIYVPTAQGFSCQPGCRESFTGKAIIRAVDEGEGGGGRIVREETHEVPLAALELGGEMQRL</sequence>
<keyword evidence="3" id="KW-1185">Reference proteome</keyword>
<evidence type="ECO:0000313" key="3">
    <source>
        <dbReference type="Proteomes" id="UP000355283"/>
    </source>
</evidence>
<dbReference type="AlphaFoldDB" id="A0A4D9CRK3"/>
<dbReference type="Pfam" id="PF14249">
    <property type="entry name" value="Tocopherol_cycl"/>
    <property type="match status" value="1"/>
</dbReference>
<dbReference type="OrthoDB" id="10407045at2759"/>
<gene>
    <name evidence="2" type="ORF">NSK_007387</name>
</gene>
<comment type="caution">
    <text evidence="2">The sequence shown here is derived from an EMBL/GenBank/DDBJ whole genome shotgun (WGS) entry which is preliminary data.</text>
</comment>
<name>A0A4D9CRK3_9STRA</name>
<evidence type="ECO:0008006" key="4">
    <source>
        <dbReference type="Google" id="ProtNLM"/>
    </source>
</evidence>
<evidence type="ECO:0000256" key="1">
    <source>
        <dbReference type="SAM" id="MobiDB-lite"/>
    </source>
</evidence>
<dbReference type="InterPro" id="IPR025893">
    <property type="entry name" value="Tocopherol_cyclase"/>
</dbReference>